<dbReference type="PROSITE" id="PS01064">
    <property type="entry name" value="PYRIDOX_OXIDASE"/>
    <property type="match status" value="1"/>
</dbReference>
<dbReference type="Pfam" id="PF10590">
    <property type="entry name" value="PNP_phzG_C"/>
    <property type="match status" value="1"/>
</dbReference>
<keyword evidence="4 5" id="KW-0560">Oxidoreductase</keyword>
<comment type="cofactor">
    <cofactor evidence="5">
        <name>FMN</name>
        <dbReference type="ChEBI" id="CHEBI:58210"/>
    </cofactor>
    <text evidence="5">Binds 1 FMN per subunit.</text>
</comment>
<feature type="domain" description="Pyridoxamine 5'-phosphate oxidase N-terminal" evidence="6">
    <location>
        <begin position="37"/>
        <end position="162"/>
    </location>
</feature>
<comment type="catalytic activity">
    <reaction evidence="5">
        <text>pyridoxamine 5'-phosphate + O2 + H2O = pyridoxal 5'-phosphate + H2O2 + NH4(+)</text>
        <dbReference type="Rhea" id="RHEA:15817"/>
        <dbReference type="ChEBI" id="CHEBI:15377"/>
        <dbReference type="ChEBI" id="CHEBI:15379"/>
        <dbReference type="ChEBI" id="CHEBI:16240"/>
        <dbReference type="ChEBI" id="CHEBI:28938"/>
        <dbReference type="ChEBI" id="CHEBI:58451"/>
        <dbReference type="ChEBI" id="CHEBI:597326"/>
        <dbReference type="EC" id="1.4.3.5"/>
    </reaction>
</comment>
<dbReference type="InterPro" id="IPR019740">
    <property type="entry name" value="Pyridox_Oxase_CS"/>
</dbReference>
<comment type="function">
    <text evidence="5">Catalyzes the oxidation of either pyridoxine 5'-phosphate (PNP) or pyridoxamine 5'-phosphate (PMP) into pyridoxal 5'-phosphate (PLP).</text>
</comment>
<feature type="binding site" evidence="5">
    <location>
        <position position="187"/>
    </location>
    <ligand>
        <name>FMN</name>
        <dbReference type="ChEBI" id="CHEBI:58210"/>
    </ligand>
</feature>
<dbReference type="PIRSF" id="PIRSF000190">
    <property type="entry name" value="Pyd_amn-ph_oxd"/>
    <property type="match status" value="1"/>
</dbReference>
<evidence type="ECO:0000256" key="2">
    <source>
        <dbReference type="ARBA" id="ARBA00022630"/>
    </source>
</evidence>
<keyword evidence="2 5" id="KW-0285">Flavoprotein</keyword>
<comment type="pathway">
    <text evidence="5">Cofactor metabolism; pyridoxal 5'-phosphate salvage; pyridoxal 5'-phosphate from pyridoxamine 5'-phosphate: step 1/1.</text>
</comment>
<organism evidence="8 9">
    <name type="scientific">Chitinophaga horti</name>
    <dbReference type="NCBI Taxonomy" id="2920382"/>
    <lineage>
        <taxon>Bacteria</taxon>
        <taxon>Pseudomonadati</taxon>
        <taxon>Bacteroidota</taxon>
        <taxon>Chitinophagia</taxon>
        <taxon>Chitinophagales</taxon>
        <taxon>Chitinophagaceae</taxon>
        <taxon>Chitinophaga</taxon>
    </lineage>
</organism>
<feature type="binding site" evidence="5">
    <location>
        <position position="129"/>
    </location>
    <ligand>
        <name>substrate</name>
    </ligand>
</feature>
<dbReference type="PANTHER" id="PTHR10851">
    <property type="entry name" value="PYRIDOXINE-5-PHOSPHATE OXIDASE"/>
    <property type="match status" value="1"/>
</dbReference>
<dbReference type="EMBL" id="CP107006">
    <property type="protein sequence ID" value="UYQ92968.1"/>
    <property type="molecule type" value="Genomic_DNA"/>
</dbReference>
<dbReference type="Gene3D" id="2.30.110.10">
    <property type="entry name" value="Electron Transport, Fmn-binding Protein, Chain A"/>
    <property type="match status" value="1"/>
</dbReference>
<comment type="catalytic activity">
    <reaction evidence="5">
        <text>pyridoxine 5'-phosphate + O2 = pyridoxal 5'-phosphate + H2O2</text>
        <dbReference type="Rhea" id="RHEA:15149"/>
        <dbReference type="ChEBI" id="CHEBI:15379"/>
        <dbReference type="ChEBI" id="CHEBI:16240"/>
        <dbReference type="ChEBI" id="CHEBI:58589"/>
        <dbReference type="ChEBI" id="CHEBI:597326"/>
        <dbReference type="EC" id="1.4.3.5"/>
    </reaction>
</comment>
<feature type="binding site" evidence="5">
    <location>
        <position position="85"/>
    </location>
    <ligand>
        <name>FMN</name>
        <dbReference type="ChEBI" id="CHEBI:58210"/>
    </ligand>
</feature>
<evidence type="ECO:0000256" key="5">
    <source>
        <dbReference type="HAMAP-Rule" id="MF_01629"/>
    </source>
</evidence>
<dbReference type="PANTHER" id="PTHR10851:SF0">
    <property type="entry name" value="PYRIDOXINE-5'-PHOSPHATE OXIDASE"/>
    <property type="match status" value="1"/>
</dbReference>
<evidence type="ECO:0000256" key="1">
    <source>
        <dbReference type="ARBA" id="ARBA00007301"/>
    </source>
</evidence>
<feature type="binding site" evidence="5">
    <location>
        <begin position="193"/>
        <end position="195"/>
    </location>
    <ligand>
        <name>substrate</name>
    </ligand>
</feature>
<dbReference type="InterPro" id="IPR019576">
    <property type="entry name" value="Pyridoxamine_oxidase_dimer_C"/>
</dbReference>
<dbReference type="InterPro" id="IPR000659">
    <property type="entry name" value="Pyridox_Oxase"/>
</dbReference>
<feature type="binding site" evidence="5">
    <location>
        <position position="133"/>
    </location>
    <ligand>
        <name>substrate</name>
    </ligand>
</feature>
<dbReference type="NCBIfam" id="TIGR00558">
    <property type="entry name" value="pdxH"/>
    <property type="match status" value="1"/>
</dbReference>
<evidence type="ECO:0000259" key="7">
    <source>
        <dbReference type="Pfam" id="PF10590"/>
    </source>
</evidence>
<dbReference type="InterPro" id="IPR012349">
    <property type="entry name" value="Split_barrel_FMN-bd"/>
</dbReference>
<dbReference type="EC" id="1.4.3.5" evidence="5"/>
<sequence length="214" mass="24621">MLNQKVADLRQDYRKASLSESDVAGLPLQQFEKWWQEAISSELPEPNAMTLATSTPDGRPSARIVLLKSFDAEGFLFFTNYQSRKGLELAANPQVSLLFFWQELERQVRIEGTVIKAPEPVSDAYYLSRPAGSRIGAIASPQSQVIPDREYLEHKVKQVEQKYGGVTPERPSYWGGYLVKPDMVEFWQGRSSRLHDRIRYSWQQDNWKIERLAP</sequence>
<feature type="domain" description="Pyridoxine 5'-phosphate oxidase dimerisation C-terminal" evidence="7">
    <location>
        <begin position="174"/>
        <end position="214"/>
    </location>
</feature>
<feature type="binding site" evidence="5">
    <location>
        <position position="197"/>
    </location>
    <ligand>
        <name>FMN</name>
        <dbReference type="ChEBI" id="CHEBI:58210"/>
    </ligand>
</feature>
<gene>
    <name evidence="5 8" type="primary">pdxH</name>
    <name evidence="8" type="ORF">MKQ68_23080</name>
</gene>
<protein>
    <recommendedName>
        <fullName evidence="5">Pyridoxine/pyridoxamine 5'-phosphate oxidase</fullName>
        <ecNumber evidence="5">1.4.3.5</ecNumber>
    </recommendedName>
    <alternativeName>
        <fullName evidence="5">PNP/PMP oxidase</fullName>
        <shortName evidence="5">PNPOx</shortName>
    </alternativeName>
    <alternativeName>
        <fullName evidence="5">Pyridoxal 5'-phosphate synthase</fullName>
    </alternativeName>
</protein>
<proteinExistence type="inferred from homology"/>
<evidence type="ECO:0000256" key="4">
    <source>
        <dbReference type="ARBA" id="ARBA00023002"/>
    </source>
</evidence>
<evidence type="ECO:0000313" key="9">
    <source>
        <dbReference type="Proteomes" id="UP001162741"/>
    </source>
</evidence>
<feature type="binding site" evidence="5">
    <location>
        <begin position="142"/>
        <end position="143"/>
    </location>
    <ligand>
        <name>FMN</name>
        <dbReference type="ChEBI" id="CHEBI:58210"/>
    </ligand>
</feature>
<reference evidence="8" key="1">
    <citation type="submission" date="2022-10" db="EMBL/GenBank/DDBJ databases">
        <title>Chitinophaga sp. nov., isolated from soil.</title>
        <authorList>
            <person name="Jeon C.O."/>
        </authorList>
    </citation>
    <scope>NUCLEOTIDE SEQUENCE</scope>
    <source>
        <strain evidence="8">R8</strain>
    </source>
</reference>
<dbReference type="SUPFAM" id="SSF50475">
    <property type="entry name" value="FMN-binding split barrel"/>
    <property type="match status" value="1"/>
</dbReference>
<evidence type="ECO:0000313" key="8">
    <source>
        <dbReference type="EMBL" id="UYQ92968.1"/>
    </source>
</evidence>
<feature type="binding site" evidence="5">
    <location>
        <position position="84"/>
    </location>
    <ligand>
        <name>FMN</name>
        <dbReference type="ChEBI" id="CHEBI:58210"/>
    </ligand>
</feature>
<dbReference type="GO" id="GO:0004733">
    <property type="term" value="F:pyridoxamine phosphate oxidase activity"/>
    <property type="evidence" value="ECO:0007669"/>
    <property type="project" value="UniProtKB-EC"/>
</dbReference>
<evidence type="ECO:0000256" key="3">
    <source>
        <dbReference type="ARBA" id="ARBA00022643"/>
    </source>
</evidence>
<dbReference type="RefSeq" id="WP_264281127.1">
    <property type="nucleotide sequence ID" value="NZ_CP107006.1"/>
</dbReference>
<feature type="binding site" evidence="5">
    <location>
        <begin position="63"/>
        <end position="68"/>
    </location>
    <ligand>
        <name>FMN</name>
        <dbReference type="ChEBI" id="CHEBI:58210"/>
    </ligand>
</feature>
<comment type="subunit">
    <text evidence="5">Homodimer.</text>
</comment>
<dbReference type="NCBIfam" id="NF004231">
    <property type="entry name" value="PRK05679.1"/>
    <property type="match status" value="1"/>
</dbReference>
<dbReference type="Proteomes" id="UP001162741">
    <property type="component" value="Chromosome"/>
</dbReference>
<accession>A0ABY6J098</accession>
<keyword evidence="5" id="KW-0664">Pyridoxine biosynthesis</keyword>
<dbReference type="Pfam" id="PF01243">
    <property type="entry name" value="PNPOx_N"/>
    <property type="match status" value="1"/>
</dbReference>
<feature type="binding site" evidence="5">
    <location>
        <position position="107"/>
    </location>
    <ligand>
        <name>FMN</name>
        <dbReference type="ChEBI" id="CHEBI:58210"/>
    </ligand>
</feature>
<comment type="similarity">
    <text evidence="1 5">Belongs to the pyridoxamine 5'-phosphate oxidase family.</text>
</comment>
<feature type="binding site" evidence="5">
    <location>
        <position position="68"/>
    </location>
    <ligand>
        <name>substrate</name>
    </ligand>
</feature>
<comment type="pathway">
    <text evidence="5">Cofactor metabolism; pyridoxal 5'-phosphate salvage; pyridoxal 5'-phosphate from pyridoxine 5'-phosphate: step 1/1.</text>
</comment>
<dbReference type="InterPro" id="IPR011576">
    <property type="entry name" value="Pyridox_Oxase_N"/>
</dbReference>
<keyword evidence="9" id="KW-1185">Reference proteome</keyword>
<feature type="binding site" evidence="5">
    <location>
        <begin position="78"/>
        <end position="79"/>
    </location>
    <ligand>
        <name>FMN</name>
        <dbReference type="ChEBI" id="CHEBI:58210"/>
    </ligand>
</feature>
<evidence type="ECO:0000259" key="6">
    <source>
        <dbReference type="Pfam" id="PF01243"/>
    </source>
</evidence>
<feature type="binding site" evidence="5">
    <location>
        <position position="125"/>
    </location>
    <ligand>
        <name>substrate</name>
    </ligand>
</feature>
<dbReference type="HAMAP" id="MF_01629">
    <property type="entry name" value="PdxH"/>
    <property type="match status" value="1"/>
</dbReference>
<keyword evidence="3 5" id="KW-0288">FMN</keyword>
<name>A0ABY6J098_9BACT</name>